<keyword evidence="1" id="KW-0378">Hydrolase</keyword>
<proteinExistence type="predicted"/>
<dbReference type="OrthoDB" id="5292073at2"/>
<dbReference type="Gene3D" id="2.40.128.130">
    <property type="entry name" value="Autotransporter beta-domain"/>
    <property type="match status" value="1"/>
</dbReference>
<organism evidence="3">
    <name type="scientific">Rhodopseudomonas palustris (strain BisA53)</name>
    <dbReference type="NCBI Taxonomy" id="316055"/>
    <lineage>
        <taxon>Bacteria</taxon>
        <taxon>Pseudomonadati</taxon>
        <taxon>Pseudomonadota</taxon>
        <taxon>Alphaproteobacteria</taxon>
        <taxon>Hyphomicrobiales</taxon>
        <taxon>Nitrobacteraceae</taxon>
        <taxon>Rhodopseudomonas</taxon>
    </lineage>
</organism>
<gene>
    <name evidence="3" type="ordered locus">RPE_3830</name>
</gene>
<dbReference type="InterPro" id="IPR036514">
    <property type="entry name" value="SGNH_hydro_sf"/>
</dbReference>
<dbReference type="InterPro" id="IPR051058">
    <property type="entry name" value="GDSL_Est/Lipase"/>
</dbReference>
<evidence type="ECO:0000313" key="3">
    <source>
        <dbReference type="EMBL" id="ABJ07757.1"/>
    </source>
</evidence>
<dbReference type="SUPFAM" id="SSF52266">
    <property type="entry name" value="SGNH hydrolase"/>
    <property type="match status" value="1"/>
</dbReference>
<dbReference type="GO" id="GO:0019867">
    <property type="term" value="C:outer membrane"/>
    <property type="evidence" value="ECO:0007669"/>
    <property type="project" value="InterPro"/>
</dbReference>
<dbReference type="AlphaFoldDB" id="Q07JX7"/>
<evidence type="ECO:0000259" key="2">
    <source>
        <dbReference type="PROSITE" id="PS51208"/>
    </source>
</evidence>
<name>Q07JX7_RHOP5</name>
<dbReference type="InterPro" id="IPR005546">
    <property type="entry name" value="Autotransporte_beta"/>
</dbReference>
<dbReference type="STRING" id="316055.RPE_3830"/>
<dbReference type="SUPFAM" id="SSF103515">
    <property type="entry name" value="Autotransporter"/>
    <property type="match status" value="1"/>
</dbReference>
<dbReference type="SMART" id="SM00869">
    <property type="entry name" value="Autotransporter"/>
    <property type="match status" value="1"/>
</dbReference>
<dbReference type="eggNOG" id="COG4625">
    <property type="taxonomic scope" value="Bacteria"/>
</dbReference>
<dbReference type="KEGG" id="rpe:RPE_3830"/>
<dbReference type="InterPro" id="IPR001087">
    <property type="entry name" value="GDSL"/>
</dbReference>
<dbReference type="EMBL" id="CP000463">
    <property type="protein sequence ID" value="ABJ07757.1"/>
    <property type="molecule type" value="Genomic_DNA"/>
</dbReference>
<dbReference type="InterPro" id="IPR006315">
    <property type="entry name" value="OM_autotransptr_brl_dom"/>
</dbReference>
<dbReference type="InterPro" id="IPR036709">
    <property type="entry name" value="Autotransporte_beta_dom_sf"/>
</dbReference>
<dbReference type="Pfam" id="PF03797">
    <property type="entry name" value="Autotransporter"/>
    <property type="match status" value="1"/>
</dbReference>
<accession>Q07JX7</accession>
<reference evidence="3" key="1">
    <citation type="submission" date="2006-09" db="EMBL/GenBank/DDBJ databases">
        <title>Complete sequence of Rhodopseudomonas palustris BisA53.</title>
        <authorList>
            <consortium name="US DOE Joint Genome Institute"/>
            <person name="Copeland A."/>
            <person name="Lucas S."/>
            <person name="Lapidus A."/>
            <person name="Barry K."/>
            <person name="Detter J.C."/>
            <person name="Glavina del Rio T."/>
            <person name="Hammon N."/>
            <person name="Israni S."/>
            <person name="Dalin E."/>
            <person name="Tice H."/>
            <person name="Pitluck S."/>
            <person name="Chain P."/>
            <person name="Malfatti S."/>
            <person name="Shin M."/>
            <person name="Vergez L."/>
            <person name="Schmutz J."/>
            <person name="Larimer F."/>
            <person name="Land M."/>
            <person name="Hauser L."/>
            <person name="Pelletier D.A."/>
            <person name="Kyrpides N."/>
            <person name="Kim E."/>
            <person name="Harwood C.S."/>
            <person name="Oda Y."/>
            <person name="Richardson P."/>
        </authorList>
    </citation>
    <scope>NUCLEOTIDE SEQUENCE [LARGE SCALE GENOMIC DNA]</scope>
    <source>
        <strain evidence="3">BisA53</strain>
    </source>
</reference>
<protein>
    <submittedName>
        <fullName evidence="3">Outer membrane autotransporter barrel domain</fullName>
    </submittedName>
</protein>
<dbReference type="HOGENOM" id="CLU_023098_4_0_5"/>
<sequence length="632" mass="65716">MATNRSRRGRVTLLAVAIAAGPIAFTTADRARAQTVFTTVQAFGDSYADNGNIFRLVGVPFPVEYPTGRFSGGTNFIDTTAELLGVPQFNYALGGAQTGTTNVGPGLPGFFQEWAGFVASGRRFSSSDLIEISIGGNDARDYYQNGGTLAGVPTAAATSAAQATAGINALVGAGARNIVFTVGDVSTLPEANGVPSAAIGSAFSQTYNALMQQSLAGVARSGVRVEWVDIALIGNRITANPAAYGLASAGACPLACIGNPTLQSQYLFYFDQVHLTSRGFEILGQYIVNRLFAPLSIAPQGDVSLNSAMGFATTLFGRLDSFRETSGAMATAMNSYAQVAKARPLYTKAPPPVMAAPNPWSFYIQANGGISDRHATVAANGFDLESVGGTVGAEYRIGGNAMIGGAFDYSNPKAKLYNNAGRIAADSYQLGLYGGWTDAHFFAQALGTIGWQKFHNTRNGIIDTVGFSPDGMTVVAAGKIGYLFDAGRTGIGPIAGLTYARAKVNSYTETGDAALTLSVGDQVAEALVGSAGGQIRFPFLINGRIISPYVNLTAEDDFIGDGRIIQYGATSAPLIVNNWSVPDGSHRVYGRVAAGVVAPVSDTVALTANLSSTFAREGGNDFYGNGGLKISF</sequence>
<feature type="domain" description="Autotransporter" evidence="2">
    <location>
        <begin position="355"/>
        <end position="632"/>
    </location>
</feature>
<dbReference type="Pfam" id="PF00657">
    <property type="entry name" value="Lipase_GDSL"/>
    <property type="match status" value="1"/>
</dbReference>
<dbReference type="NCBIfam" id="TIGR01414">
    <property type="entry name" value="autotrans_barl"/>
    <property type="match status" value="1"/>
</dbReference>
<evidence type="ECO:0000256" key="1">
    <source>
        <dbReference type="ARBA" id="ARBA00022801"/>
    </source>
</evidence>
<dbReference type="PROSITE" id="PS51208">
    <property type="entry name" value="AUTOTRANSPORTER"/>
    <property type="match status" value="1"/>
</dbReference>
<dbReference type="PANTHER" id="PTHR45648:SF22">
    <property type="entry name" value="GDSL LIPASE_ACYLHYDROLASE FAMILY PROTEIN (AFU_ORTHOLOGUE AFUA_4G14700)"/>
    <property type="match status" value="1"/>
</dbReference>
<dbReference type="PANTHER" id="PTHR45648">
    <property type="entry name" value="GDSL LIPASE/ACYLHYDROLASE FAMILY PROTEIN (AFU_ORTHOLOGUE AFUA_4G14700)"/>
    <property type="match status" value="1"/>
</dbReference>
<dbReference type="GO" id="GO:0016788">
    <property type="term" value="F:hydrolase activity, acting on ester bonds"/>
    <property type="evidence" value="ECO:0007669"/>
    <property type="project" value="InterPro"/>
</dbReference>
<dbReference type="Gene3D" id="3.40.50.1110">
    <property type="entry name" value="SGNH hydrolase"/>
    <property type="match status" value="1"/>
</dbReference>
<dbReference type="eggNOG" id="COG3240">
    <property type="taxonomic scope" value="Bacteria"/>
</dbReference>
<dbReference type="CDD" id="cd01847">
    <property type="entry name" value="Triacylglycerol_lipase_like"/>
    <property type="match status" value="1"/>
</dbReference>